<feature type="compositionally biased region" description="Polar residues" evidence="1">
    <location>
        <begin position="296"/>
        <end position="319"/>
    </location>
</feature>
<feature type="region of interest" description="Disordered" evidence="1">
    <location>
        <begin position="296"/>
        <end position="484"/>
    </location>
</feature>
<evidence type="ECO:0000256" key="1">
    <source>
        <dbReference type="SAM" id="MobiDB-lite"/>
    </source>
</evidence>
<sequence>MSDGDVADILSPTSPSMANAVFGSARPRRPSTPKSPPAELSQSSQSRSQPQTPVRKDRPLPPIPGPAQVRSPRTTRTGLPPRARPAKRPDSPDVETMIARTPRPRRKSSATFNPPLARTRSNSSMAVPSSWKGAAKSKEEDNDSIISDYGALVEKEDESEDEKEGNGGGSESDSSIDIHTPLPHLMFRDGLLSPRSKLLPGGGTPTLSMYLHDDEASAVNRANSVLSLASTAGSTMTKSGIYRDPRDTQRRKVRHRDQQLLRAGMGLTTGLGWSDSEDEDAPSLLTRRLINTNIERQPSVYSTTSRAPSQLSKSTSAGNLSHPPPSFSPALRPGSRPLSRSISTSFSQYRLSAADTESVTSVDAARPTRSRTQSNASASSIVSSGSRDSSSAPQSVTSSQTTPSRTAVPRPLRLPQTAGMGAQPSVTRSTSVTESRPPVASASAKIAGVNKAQTATRQRTRTLSNPGSRPMNMASPRSVAASRIVPPRSVSTAIMAPVRSISTSISAVERSSGSRSNDPLSEFPLPPSLTSSPGLVRPSVNTQIRKPSDVTSPVPRSAPPTAQVLNTVGTGPRPRPRTGTGMVYRNSSYSSYYETSRISRTSVASSAKEVGVI</sequence>
<name>A0A371DDT8_9APHY</name>
<dbReference type="STRING" id="139420.A0A371DDT8"/>
<dbReference type="AlphaFoldDB" id="A0A371DDT8"/>
<feature type="compositionally biased region" description="Polar residues" evidence="1">
    <location>
        <begin position="539"/>
        <end position="551"/>
    </location>
</feature>
<feature type="region of interest" description="Disordered" evidence="1">
    <location>
        <begin position="1"/>
        <end position="180"/>
    </location>
</feature>
<evidence type="ECO:0000313" key="3">
    <source>
        <dbReference type="Proteomes" id="UP000256964"/>
    </source>
</evidence>
<dbReference type="Proteomes" id="UP000256964">
    <property type="component" value="Unassembled WGS sequence"/>
</dbReference>
<feature type="compositionally biased region" description="Polar residues" evidence="1">
    <location>
        <begin position="338"/>
        <end position="361"/>
    </location>
</feature>
<gene>
    <name evidence="2" type="ORF">OH76DRAFT_1402241</name>
</gene>
<protein>
    <submittedName>
        <fullName evidence="2">Uncharacterized protein</fullName>
    </submittedName>
</protein>
<evidence type="ECO:0000313" key="2">
    <source>
        <dbReference type="EMBL" id="RDX50632.1"/>
    </source>
</evidence>
<feature type="compositionally biased region" description="Low complexity" evidence="1">
    <location>
        <begin position="41"/>
        <end position="51"/>
    </location>
</feature>
<feature type="compositionally biased region" description="Low complexity" evidence="1">
    <location>
        <begin position="519"/>
        <end position="535"/>
    </location>
</feature>
<accession>A0A371DDT8</accession>
<keyword evidence="3" id="KW-1185">Reference proteome</keyword>
<feature type="compositionally biased region" description="Low complexity" evidence="1">
    <location>
        <begin position="569"/>
        <end position="581"/>
    </location>
</feature>
<reference evidence="2 3" key="1">
    <citation type="journal article" date="2018" name="Biotechnol. Biofuels">
        <title>Integrative visual omics of the white-rot fungus Polyporus brumalis exposes the biotechnological potential of its oxidative enzymes for delignifying raw plant biomass.</title>
        <authorList>
            <person name="Miyauchi S."/>
            <person name="Rancon A."/>
            <person name="Drula E."/>
            <person name="Hage H."/>
            <person name="Chaduli D."/>
            <person name="Favel A."/>
            <person name="Grisel S."/>
            <person name="Henrissat B."/>
            <person name="Herpoel-Gimbert I."/>
            <person name="Ruiz-Duenas F.J."/>
            <person name="Chevret D."/>
            <person name="Hainaut M."/>
            <person name="Lin J."/>
            <person name="Wang M."/>
            <person name="Pangilinan J."/>
            <person name="Lipzen A."/>
            <person name="Lesage-Meessen L."/>
            <person name="Navarro D."/>
            <person name="Riley R."/>
            <person name="Grigoriev I.V."/>
            <person name="Zhou S."/>
            <person name="Raouche S."/>
            <person name="Rosso M.N."/>
        </authorList>
    </citation>
    <scope>NUCLEOTIDE SEQUENCE [LARGE SCALE GENOMIC DNA]</scope>
    <source>
        <strain evidence="2 3">BRFM 1820</strain>
    </source>
</reference>
<feature type="region of interest" description="Disordered" evidence="1">
    <location>
        <begin position="509"/>
        <end position="583"/>
    </location>
</feature>
<feature type="compositionally biased region" description="Low complexity" evidence="1">
    <location>
        <begin position="374"/>
        <end position="406"/>
    </location>
</feature>
<dbReference type="OrthoDB" id="3064136at2759"/>
<proteinExistence type="predicted"/>
<feature type="region of interest" description="Disordered" evidence="1">
    <location>
        <begin position="236"/>
        <end position="256"/>
    </location>
</feature>
<feature type="compositionally biased region" description="Low complexity" evidence="1">
    <location>
        <begin position="424"/>
        <end position="438"/>
    </location>
</feature>
<dbReference type="EMBL" id="KZ857398">
    <property type="protein sequence ID" value="RDX50632.1"/>
    <property type="molecule type" value="Genomic_DNA"/>
</dbReference>
<feature type="compositionally biased region" description="Basic and acidic residues" evidence="1">
    <location>
        <begin position="241"/>
        <end position="250"/>
    </location>
</feature>
<feature type="compositionally biased region" description="Polar residues" evidence="1">
    <location>
        <begin position="509"/>
        <end position="518"/>
    </location>
</feature>
<organism evidence="2 3">
    <name type="scientific">Lentinus brumalis</name>
    <dbReference type="NCBI Taxonomy" id="2498619"/>
    <lineage>
        <taxon>Eukaryota</taxon>
        <taxon>Fungi</taxon>
        <taxon>Dikarya</taxon>
        <taxon>Basidiomycota</taxon>
        <taxon>Agaricomycotina</taxon>
        <taxon>Agaricomycetes</taxon>
        <taxon>Polyporales</taxon>
        <taxon>Polyporaceae</taxon>
        <taxon>Lentinus</taxon>
    </lineage>
</organism>